<dbReference type="Proteomes" id="UP000001056">
    <property type="component" value="Unassembled WGS sequence"/>
</dbReference>
<dbReference type="RefSeq" id="XP_001230261.1">
    <property type="nucleotide sequence ID" value="XM_001230260.1"/>
</dbReference>
<evidence type="ECO:0000313" key="2">
    <source>
        <dbReference type="Proteomes" id="UP000001056"/>
    </source>
</evidence>
<organism evidence="1 2">
    <name type="scientific">Chaetomium globosum (strain ATCC 6205 / CBS 148.51 / DSM 1962 / NBRC 6347 / NRRL 1970)</name>
    <name type="common">Soil fungus</name>
    <dbReference type="NCBI Taxonomy" id="306901"/>
    <lineage>
        <taxon>Eukaryota</taxon>
        <taxon>Fungi</taxon>
        <taxon>Dikarya</taxon>
        <taxon>Ascomycota</taxon>
        <taxon>Pezizomycotina</taxon>
        <taxon>Sordariomycetes</taxon>
        <taxon>Sordariomycetidae</taxon>
        <taxon>Sordariales</taxon>
        <taxon>Chaetomiaceae</taxon>
        <taxon>Chaetomium</taxon>
    </lineage>
</organism>
<dbReference type="GeneID" id="4397402"/>
<gene>
    <name evidence="1" type="ORF">CHGG_11106</name>
</gene>
<dbReference type="HOGENOM" id="CLU_1030593_0_0_1"/>
<dbReference type="AlphaFoldDB" id="Q2GLW6"/>
<reference evidence="2" key="1">
    <citation type="journal article" date="2015" name="Genome Announc.">
        <title>Draft genome sequence of the cellulolytic fungus Chaetomium globosum.</title>
        <authorList>
            <person name="Cuomo C.A."/>
            <person name="Untereiner W.A."/>
            <person name="Ma L.-J."/>
            <person name="Grabherr M."/>
            <person name="Birren B.W."/>
        </authorList>
    </citation>
    <scope>NUCLEOTIDE SEQUENCE [LARGE SCALE GENOMIC DNA]</scope>
    <source>
        <strain evidence="2">ATCC 6205 / CBS 148.51 / DSM 1962 / NBRC 6347 / NRRL 1970</strain>
    </source>
</reference>
<sequence>MVAGPDRPFRLAPGRGAGVGGVGRCRVGQLGGGRCRKRRVGRCRVGRLARRRWRWEVQGRRVGEVRPPSLRGGPLHLCTWSRASEPISSKTHTNAFCGIEKSTPEPAGPCKALRPGRWVYEKGEARAARAAKAASNGAQGYYWLASTALAGMRGPPPRFVRVRCTFPSQAADGPISYIAAFAWCPTVCRGTDDCGEHHPSTAAALAHPPGGQRGIWEDSIQAQGNTPYAPRGGLCGCLAVRHTCSKPPGVPTGWGRLRAEPPGRASSWGA</sequence>
<keyword evidence="2" id="KW-1185">Reference proteome</keyword>
<protein>
    <submittedName>
        <fullName evidence="1">Uncharacterized protein</fullName>
    </submittedName>
</protein>
<dbReference type="VEuPathDB" id="FungiDB:CHGG_11106"/>
<accession>Q2GLW6</accession>
<dbReference type="EMBL" id="CH408039">
    <property type="protein sequence ID" value="EAQ82870.1"/>
    <property type="molecule type" value="Genomic_DNA"/>
</dbReference>
<evidence type="ECO:0000313" key="1">
    <source>
        <dbReference type="EMBL" id="EAQ82870.1"/>
    </source>
</evidence>
<proteinExistence type="predicted"/>
<dbReference type="InParanoid" id="Q2GLW6"/>
<dbReference type="eggNOG" id="ENOG502R6NC">
    <property type="taxonomic scope" value="Eukaryota"/>
</dbReference>
<name>Q2GLW6_CHAGB</name>